<dbReference type="PANTHER" id="PTHR22617">
    <property type="entry name" value="CHEMOTAXIS SENSOR HISTIDINE KINASE-RELATED"/>
    <property type="match status" value="1"/>
</dbReference>
<reference evidence="2 3" key="1">
    <citation type="journal article" date="2019" name="Int. J. Syst. Evol. Microbiol.">
        <title>The Global Catalogue of Microorganisms (GCM) 10K type strain sequencing project: providing services to taxonomists for standard genome sequencing and annotation.</title>
        <authorList>
            <consortium name="The Broad Institute Genomics Platform"/>
            <consortium name="The Broad Institute Genome Sequencing Center for Infectious Disease"/>
            <person name="Wu L."/>
            <person name="Ma J."/>
        </authorList>
    </citation>
    <scope>NUCLEOTIDE SEQUENCE [LARGE SCALE GENOMIC DNA]</scope>
    <source>
        <strain evidence="2 3">JCM 13378</strain>
    </source>
</reference>
<dbReference type="PANTHER" id="PTHR22617:SF41">
    <property type="entry name" value="CHEMOTAXIS SIGNAL TRANSDUCTION SYSTEM ADAPTOR PROTEIN CHEW"/>
    <property type="match status" value="1"/>
</dbReference>
<dbReference type="InterPro" id="IPR036061">
    <property type="entry name" value="CheW-like_dom_sf"/>
</dbReference>
<dbReference type="InterPro" id="IPR002545">
    <property type="entry name" value="CheW-lke_dom"/>
</dbReference>
<evidence type="ECO:0000313" key="2">
    <source>
        <dbReference type="EMBL" id="GAA0362903.1"/>
    </source>
</evidence>
<organism evidence="2 3">
    <name type="scientific">Bowmanella denitrificans</name>
    <dbReference type="NCBI Taxonomy" id="366582"/>
    <lineage>
        <taxon>Bacteria</taxon>
        <taxon>Pseudomonadati</taxon>
        <taxon>Pseudomonadota</taxon>
        <taxon>Gammaproteobacteria</taxon>
        <taxon>Alteromonadales</taxon>
        <taxon>Alteromonadaceae</taxon>
        <taxon>Bowmanella</taxon>
    </lineage>
</organism>
<dbReference type="SUPFAM" id="SSF50341">
    <property type="entry name" value="CheW-like"/>
    <property type="match status" value="1"/>
</dbReference>
<protein>
    <submittedName>
        <fullName evidence="2">Chemotaxis protein CheW</fullName>
    </submittedName>
</protein>
<evidence type="ECO:0000259" key="1">
    <source>
        <dbReference type="PROSITE" id="PS50851"/>
    </source>
</evidence>
<dbReference type="SMART" id="SM00260">
    <property type="entry name" value="CheW"/>
    <property type="match status" value="1"/>
</dbReference>
<dbReference type="Gene3D" id="2.30.30.40">
    <property type="entry name" value="SH3 Domains"/>
    <property type="match status" value="1"/>
</dbReference>
<sequence>MNDVVLDPLHASQHHQYLTFVLRDECFAVGIEAVKEIIEYSGVTAIPLMPDFVKGVLNLRGEVVPVIDLSLRFGKSVTQIQKRSCIIILEIPFEQHHVVLGVVVDAVNEVLDIEPHQIEAPPTFGAKIRAQFIKGVANIDEQFVILLHAEKVLSVEEMASIIENVIEQ</sequence>
<gene>
    <name evidence="2" type="ORF">GCM10009092_29140</name>
</gene>
<dbReference type="Gene3D" id="2.40.50.180">
    <property type="entry name" value="CheA-289, Domain 4"/>
    <property type="match status" value="1"/>
</dbReference>
<dbReference type="EMBL" id="BAAAEI010000015">
    <property type="protein sequence ID" value="GAA0362903.1"/>
    <property type="molecule type" value="Genomic_DNA"/>
</dbReference>
<dbReference type="InterPro" id="IPR039315">
    <property type="entry name" value="CheW"/>
</dbReference>
<feature type="domain" description="CheW-like" evidence="1">
    <location>
        <begin position="14"/>
        <end position="158"/>
    </location>
</feature>
<evidence type="ECO:0000313" key="3">
    <source>
        <dbReference type="Proteomes" id="UP001501757"/>
    </source>
</evidence>
<dbReference type="Proteomes" id="UP001501757">
    <property type="component" value="Unassembled WGS sequence"/>
</dbReference>
<dbReference type="PROSITE" id="PS50851">
    <property type="entry name" value="CHEW"/>
    <property type="match status" value="1"/>
</dbReference>
<keyword evidence="3" id="KW-1185">Reference proteome</keyword>
<name>A0ABN0XFL3_9ALTE</name>
<comment type="caution">
    <text evidence="2">The sequence shown here is derived from an EMBL/GenBank/DDBJ whole genome shotgun (WGS) entry which is preliminary data.</text>
</comment>
<proteinExistence type="predicted"/>
<accession>A0ABN0XFL3</accession>
<dbReference type="Pfam" id="PF01584">
    <property type="entry name" value="CheW"/>
    <property type="match status" value="1"/>
</dbReference>
<dbReference type="RefSeq" id="WP_102797184.1">
    <property type="nucleotide sequence ID" value="NZ_BAAAEI010000015.1"/>
</dbReference>